<gene>
    <name evidence="1" type="ORF">Poly21_14320</name>
</gene>
<dbReference type="EMBL" id="SJPU01000001">
    <property type="protein sequence ID" value="TWU19260.1"/>
    <property type="molecule type" value="Genomic_DNA"/>
</dbReference>
<evidence type="ECO:0000313" key="2">
    <source>
        <dbReference type="Proteomes" id="UP000319908"/>
    </source>
</evidence>
<dbReference type="AlphaFoldDB" id="A0A5C6C3V1"/>
<reference evidence="1 2" key="1">
    <citation type="journal article" date="2020" name="Antonie Van Leeuwenhoek">
        <title>Rhodopirellula heiligendammensis sp. nov., Rhodopirellula pilleata sp. nov., and Rhodopirellula solitaria sp. nov. isolated from natural or artificial marine surfaces in Northern Germany and California, USA, and emended description of the genus Rhodopirellula.</title>
        <authorList>
            <person name="Kallscheuer N."/>
            <person name="Wiegand S."/>
            <person name="Jogler M."/>
            <person name="Boedeker C."/>
            <person name="Peeters S.H."/>
            <person name="Rast P."/>
            <person name="Heuer A."/>
            <person name="Jetten M.S.M."/>
            <person name="Rohde M."/>
            <person name="Jogler C."/>
        </authorList>
    </citation>
    <scope>NUCLEOTIDE SEQUENCE [LARGE SCALE GENOMIC DNA]</scope>
    <source>
        <strain evidence="1 2">Poly21</strain>
    </source>
</reference>
<accession>A0A5C6C3V1</accession>
<proteinExistence type="predicted"/>
<evidence type="ECO:0000313" key="1">
    <source>
        <dbReference type="EMBL" id="TWU19260.1"/>
    </source>
</evidence>
<name>A0A5C6C3V1_9BACT</name>
<comment type="caution">
    <text evidence="1">The sequence shown here is derived from an EMBL/GenBank/DDBJ whole genome shotgun (WGS) entry which is preliminary data.</text>
</comment>
<keyword evidence="2" id="KW-1185">Reference proteome</keyword>
<sequence length="75" mass="8028">MIGSNPLAGTAFCNPFTACRGVLKILRHLGRDPGLQPQLYFAAFFVRQQTSNPGAPRPRAGIASKSILLDSNSTL</sequence>
<organism evidence="1 2">
    <name type="scientific">Allorhodopirellula heiligendammensis</name>
    <dbReference type="NCBI Taxonomy" id="2714739"/>
    <lineage>
        <taxon>Bacteria</taxon>
        <taxon>Pseudomonadati</taxon>
        <taxon>Planctomycetota</taxon>
        <taxon>Planctomycetia</taxon>
        <taxon>Pirellulales</taxon>
        <taxon>Pirellulaceae</taxon>
        <taxon>Allorhodopirellula</taxon>
    </lineage>
</organism>
<dbReference type="Proteomes" id="UP000319908">
    <property type="component" value="Unassembled WGS sequence"/>
</dbReference>
<protein>
    <submittedName>
        <fullName evidence="1">Uncharacterized protein</fullName>
    </submittedName>
</protein>